<sequence>MEKQLQSAQSLGAAAPAPAPAAAPAPPAIEPEVVGQAAPQQQSQLDNPLPFLGADAVKDDVEGFKKLELLADNTIEDEAALRLIAVPVLGRDPTKETTSLPPLSQVRETLGSDQFVVSDVVAFERVYVLKGTLAAGAQPGAALEAMRGRLRGTGAELFLQKSKRETASSWSS</sequence>
<dbReference type="Proteomes" id="UP001189429">
    <property type="component" value="Unassembled WGS sequence"/>
</dbReference>
<keyword evidence="3" id="KW-1185">Reference proteome</keyword>
<proteinExistence type="predicted"/>
<organism evidence="2 3">
    <name type="scientific">Prorocentrum cordatum</name>
    <dbReference type="NCBI Taxonomy" id="2364126"/>
    <lineage>
        <taxon>Eukaryota</taxon>
        <taxon>Sar</taxon>
        <taxon>Alveolata</taxon>
        <taxon>Dinophyceae</taxon>
        <taxon>Prorocentrales</taxon>
        <taxon>Prorocentraceae</taxon>
        <taxon>Prorocentrum</taxon>
    </lineage>
</organism>
<evidence type="ECO:0000256" key="1">
    <source>
        <dbReference type="SAM" id="MobiDB-lite"/>
    </source>
</evidence>
<gene>
    <name evidence="2" type="ORF">PCOR1329_LOCUS51371</name>
</gene>
<reference evidence="2" key="1">
    <citation type="submission" date="2023-10" db="EMBL/GenBank/DDBJ databases">
        <authorList>
            <person name="Chen Y."/>
            <person name="Shah S."/>
            <person name="Dougan E. K."/>
            <person name="Thang M."/>
            <person name="Chan C."/>
        </authorList>
    </citation>
    <scope>NUCLEOTIDE SEQUENCE [LARGE SCALE GENOMIC DNA]</scope>
</reference>
<evidence type="ECO:0000313" key="2">
    <source>
        <dbReference type="EMBL" id="CAK0863147.1"/>
    </source>
</evidence>
<protein>
    <submittedName>
        <fullName evidence="2">Uncharacterized protein</fullName>
    </submittedName>
</protein>
<feature type="compositionally biased region" description="Polar residues" evidence="1">
    <location>
        <begin position="1"/>
        <end position="10"/>
    </location>
</feature>
<feature type="compositionally biased region" description="Pro residues" evidence="1">
    <location>
        <begin position="17"/>
        <end position="29"/>
    </location>
</feature>
<comment type="caution">
    <text evidence="2">The sequence shown here is derived from an EMBL/GenBank/DDBJ whole genome shotgun (WGS) entry which is preliminary data.</text>
</comment>
<accession>A0ABN9USX5</accession>
<feature type="region of interest" description="Disordered" evidence="1">
    <location>
        <begin position="1"/>
        <end position="52"/>
    </location>
</feature>
<name>A0ABN9USX5_9DINO</name>
<evidence type="ECO:0000313" key="3">
    <source>
        <dbReference type="Proteomes" id="UP001189429"/>
    </source>
</evidence>
<dbReference type="EMBL" id="CAUYUJ010016230">
    <property type="protein sequence ID" value="CAK0863147.1"/>
    <property type="molecule type" value="Genomic_DNA"/>
</dbReference>